<name>A0A6J5MTV5_9CAUD</name>
<organism evidence="1">
    <name type="scientific">uncultured Caudovirales phage</name>
    <dbReference type="NCBI Taxonomy" id="2100421"/>
    <lineage>
        <taxon>Viruses</taxon>
        <taxon>Duplodnaviria</taxon>
        <taxon>Heunggongvirae</taxon>
        <taxon>Uroviricota</taxon>
        <taxon>Caudoviricetes</taxon>
        <taxon>Peduoviridae</taxon>
        <taxon>Maltschvirus</taxon>
        <taxon>Maltschvirus maltsch</taxon>
    </lineage>
</organism>
<dbReference type="CDD" id="cd22992">
    <property type="entry name" value="MOC1"/>
    <property type="match status" value="1"/>
</dbReference>
<accession>A0A6J5MTV5</accession>
<protein>
    <submittedName>
        <fullName evidence="1">Uncharacterized protein</fullName>
    </submittedName>
</protein>
<reference evidence="1" key="1">
    <citation type="submission" date="2020-04" db="EMBL/GenBank/DDBJ databases">
        <authorList>
            <person name="Chiriac C."/>
            <person name="Salcher M."/>
            <person name="Ghai R."/>
            <person name="Kavagutti S V."/>
        </authorList>
    </citation>
    <scope>NUCLEOTIDE SEQUENCE</scope>
</reference>
<dbReference type="EMBL" id="LR796544">
    <property type="protein sequence ID" value="CAB4150314.1"/>
    <property type="molecule type" value="Genomic_DNA"/>
</dbReference>
<evidence type="ECO:0000313" key="1">
    <source>
        <dbReference type="EMBL" id="CAB4150314.1"/>
    </source>
</evidence>
<gene>
    <name evidence="1" type="ORF">UFOVP567_13</name>
</gene>
<proteinExistence type="predicted"/>
<sequence>MTFFGIDPGGSGAIAAIEAGGRIISVERFSKVEVEGGIALLVADFLERFDGERSLVIEKVSSRPGEGVVSSFSFGRSYGEAIGAAVVSRCLIEKVTPQRWQRDFGLLREKGSTESKTDHKRAVKQAAEIRWSRKFLREEADAVWLAEWARLFGSRREDGGCDAKQ</sequence>